<accession>A0ABS4QMW7</accession>
<dbReference type="Gene3D" id="1.25.40.10">
    <property type="entry name" value="Tetratricopeptide repeat domain"/>
    <property type="match status" value="1"/>
</dbReference>
<dbReference type="EMBL" id="JAGGMR010000001">
    <property type="protein sequence ID" value="MBP2193045.1"/>
    <property type="molecule type" value="Genomic_DNA"/>
</dbReference>
<sequence length="508" mass="56854">MVLPFVVLAGGLHLMPGGFGAGSLERRLAEYRDRGLLDHQYDALVWHIAQPYVWHTPLERTMTVNSSRVPGGVNLYVFREDPERYFDRFDCQCGVVEPGDTIVCDAELLDYLRDFLTEPLSGPFHREFLEIWTEARRKLGEPVGPEDQRRGLEAYDAVAVAYARALLRWVIGHEIGHVRLDHLDQDDIPVKQREVSADDFVVDTLVRNGDSRDLLFMSLMLESMLNTLYADSYNQLHPAEKPIVGFPFQAMLQPEITLADTGDHPPLLSRTLSMWKRMGEEPEFSYISGVAPGIESKIKVEPSGAKLSLCSSAPTVYLAHQLVILREPASLSEMVNTHIDTGLLWADMTRYDIAERELDQAVTAAEELTGTERTQWLTDAYRWRGTIRYIQRNHTGARADLEQAATSDEGQVDVHSMLGWNRLATGDLAGAATSWRTALNLAPDHADALAGLAITETEQGSPDQGVAYYRAVVARDPGYGSNSWLKFSRFLPDEAIQQLEKVRRASGS</sequence>
<reference evidence="1 2" key="1">
    <citation type="submission" date="2021-03" db="EMBL/GenBank/DDBJ databases">
        <title>Sequencing the genomes of 1000 actinobacteria strains.</title>
        <authorList>
            <person name="Klenk H.-P."/>
        </authorList>
    </citation>
    <scope>NUCLEOTIDE SEQUENCE [LARGE SCALE GENOMIC DNA]</scope>
    <source>
        <strain evidence="1 2">DSM 45516</strain>
    </source>
</reference>
<gene>
    <name evidence="1" type="ORF">BJ987_005946</name>
</gene>
<dbReference type="Proteomes" id="UP001519325">
    <property type="component" value="Unassembled WGS sequence"/>
</dbReference>
<dbReference type="InterPro" id="IPR019734">
    <property type="entry name" value="TPR_rpt"/>
</dbReference>
<dbReference type="SUPFAM" id="SSF48452">
    <property type="entry name" value="TPR-like"/>
    <property type="match status" value="1"/>
</dbReference>
<dbReference type="Pfam" id="PF13432">
    <property type="entry name" value="TPR_16"/>
    <property type="match status" value="1"/>
</dbReference>
<proteinExistence type="predicted"/>
<comment type="caution">
    <text evidence="1">The sequence shown here is derived from an EMBL/GenBank/DDBJ whole genome shotgun (WGS) entry which is preliminary data.</text>
</comment>
<dbReference type="SMART" id="SM00028">
    <property type="entry name" value="TPR"/>
    <property type="match status" value="3"/>
</dbReference>
<evidence type="ECO:0008006" key="3">
    <source>
        <dbReference type="Google" id="ProtNLM"/>
    </source>
</evidence>
<dbReference type="RefSeq" id="WP_209896296.1">
    <property type="nucleotide sequence ID" value="NZ_JAGGMR010000001.1"/>
</dbReference>
<organism evidence="1 2">
    <name type="scientific">Nocardia goodfellowii</name>
    <dbReference type="NCBI Taxonomy" id="882446"/>
    <lineage>
        <taxon>Bacteria</taxon>
        <taxon>Bacillati</taxon>
        <taxon>Actinomycetota</taxon>
        <taxon>Actinomycetes</taxon>
        <taxon>Mycobacteriales</taxon>
        <taxon>Nocardiaceae</taxon>
        <taxon>Nocardia</taxon>
    </lineage>
</organism>
<keyword evidence="2" id="KW-1185">Reference proteome</keyword>
<dbReference type="InterPro" id="IPR011990">
    <property type="entry name" value="TPR-like_helical_dom_sf"/>
</dbReference>
<evidence type="ECO:0000313" key="2">
    <source>
        <dbReference type="Proteomes" id="UP001519325"/>
    </source>
</evidence>
<protein>
    <recommendedName>
        <fullName evidence="3">Tetratricopeptide repeat protein</fullName>
    </recommendedName>
</protein>
<name>A0ABS4QMW7_9NOCA</name>
<evidence type="ECO:0000313" key="1">
    <source>
        <dbReference type="EMBL" id="MBP2193045.1"/>
    </source>
</evidence>